<dbReference type="GO" id="GO:0004674">
    <property type="term" value="F:protein serine/threonine kinase activity"/>
    <property type="evidence" value="ECO:0007669"/>
    <property type="project" value="UniProtKB-KW"/>
</dbReference>
<protein>
    <recommendedName>
        <fullName evidence="8">Protein kinase domain-containing protein</fullName>
    </recommendedName>
</protein>
<gene>
    <name evidence="6" type="ORF">AB205_0031280</name>
</gene>
<sequence>MAERNVLLKNVKHPFLVHLHYSFQTSDKLFFVLDFINGGERFSFTSCPKAKQEVRGKPCKLKGFLGDLQATRTSVPIGRFTFYYFSGDNPKCVTFFN</sequence>
<evidence type="ECO:0000256" key="2">
    <source>
        <dbReference type="ARBA" id="ARBA00022679"/>
    </source>
</evidence>
<keyword evidence="2" id="KW-0808">Transferase</keyword>
<name>A0A2G9RYR2_AQUCT</name>
<dbReference type="Proteomes" id="UP000228934">
    <property type="component" value="Unassembled WGS sequence"/>
</dbReference>
<evidence type="ECO:0000256" key="1">
    <source>
        <dbReference type="ARBA" id="ARBA00022527"/>
    </source>
</evidence>
<dbReference type="PANTHER" id="PTHR24351">
    <property type="entry name" value="RIBOSOMAL PROTEIN S6 KINASE"/>
    <property type="match status" value="1"/>
</dbReference>
<keyword evidence="1" id="KW-0723">Serine/threonine-protein kinase</keyword>
<dbReference type="SUPFAM" id="SSF56112">
    <property type="entry name" value="Protein kinase-like (PK-like)"/>
    <property type="match status" value="1"/>
</dbReference>
<proteinExistence type="predicted"/>
<keyword evidence="7" id="KW-1185">Reference proteome</keyword>
<keyword evidence="4" id="KW-0418">Kinase</keyword>
<evidence type="ECO:0008006" key="8">
    <source>
        <dbReference type="Google" id="ProtNLM"/>
    </source>
</evidence>
<evidence type="ECO:0000256" key="5">
    <source>
        <dbReference type="ARBA" id="ARBA00022840"/>
    </source>
</evidence>
<dbReference type="Gene3D" id="3.30.200.20">
    <property type="entry name" value="Phosphorylase Kinase, domain 1"/>
    <property type="match status" value="1"/>
</dbReference>
<evidence type="ECO:0000256" key="3">
    <source>
        <dbReference type="ARBA" id="ARBA00022741"/>
    </source>
</evidence>
<dbReference type="AlphaFoldDB" id="A0A2G9RYR2"/>
<dbReference type="InterPro" id="IPR011009">
    <property type="entry name" value="Kinase-like_dom_sf"/>
</dbReference>
<keyword evidence="5" id="KW-0067">ATP-binding</keyword>
<evidence type="ECO:0000313" key="6">
    <source>
        <dbReference type="EMBL" id="PIO33027.1"/>
    </source>
</evidence>
<evidence type="ECO:0000313" key="7">
    <source>
        <dbReference type="Proteomes" id="UP000228934"/>
    </source>
</evidence>
<keyword evidence="3" id="KW-0547">Nucleotide-binding</keyword>
<reference evidence="7" key="1">
    <citation type="journal article" date="2017" name="Nat. Commun.">
        <title>The North American bullfrog draft genome provides insight into hormonal regulation of long noncoding RNA.</title>
        <authorList>
            <person name="Hammond S.A."/>
            <person name="Warren R.L."/>
            <person name="Vandervalk B.P."/>
            <person name="Kucuk E."/>
            <person name="Khan H."/>
            <person name="Gibb E.A."/>
            <person name="Pandoh P."/>
            <person name="Kirk H."/>
            <person name="Zhao Y."/>
            <person name="Jones M."/>
            <person name="Mungall A.J."/>
            <person name="Coope R."/>
            <person name="Pleasance S."/>
            <person name="Moore R.A."/>
            <person name="Holt R.A."/>
            <person name="Round J.M."/>
            <person name="Ohora S."/>
            <person name="Walle B.V."/>
            <person name="Veldhoen N."/>
            <person name="Helbing C.C."/>
            <person name="Birol I."/>
        </authorList>
    </citation>
    <scope>NUCLEOTIDE SEQUENCE [LARGE SCALE GENOMIC DNA]</scope>
</reference>
<evidence type="ECO:0000256" key="4">
    <source>
        <dbReference type="ARBA" id="ARBA00022777"/>
    </source>
</evidence>
<accession>A0A2G9RYR2</accession>
<dbReference type="OrthoDB" id="9618847at2759"/>
<dbReference type="EMBL" id="KV927512">
    <property type="protein sequence ID" value="PIO33027.1"/>
    <property type="molecule type" value="Genomic_DNA"/>
</dbReference>
<organism evidence="6 7">
    <name type="scientific">Aquarana catesbeiana</name>
    <name type="common">American bullfrog</name>
    <name type="synonym">Rana catesbeiana</name>
    <dbReference type="NCBI Taxonomy" id="8400"/>
    <lineage>
        <taxon>Eukaryota</taxon>
        <taxon>Metazoa</taxon>
        <taxon>Chordata</taxon>
        <taxon>Craniata</taxon>
        <taxon>Vertebrata</taxon>
        <taxon>Euteleostomi</taxon>
        <taxon>Amphibia</taxon>
        <taxon>Batrachia</taxon>
        <taxon>Anura</taxon>
        <taxon>Neobatrachia</taxon>
        <taxon>Ranoidea</taxon>
        <taxon>Ranidae</taxon>
        <taxon>Aquarana</taxon>
    </lineage>
</organism>
<dbReference type="GO" id="GO:0005524">
    <property type="term" value="F:ATP binding"/>
    <property type="evidence" value="ECO:0007669"/>
    <property type="project" value="UniProtKB-KW"/>
</dbReference>